<gene>
    <name evidence="1" type="primary">p49</name>
    <name evidence="2" type="ORF">EREL_014</name>
</gene>
<dbReference type="EMBL" id="KX859081">
    <property type="protein sequence ID" value="ARX71613.1"/>
    <property type="molecule type" value="Genomic_DNA"/>
</dbReference>
<dbReference type="OrthoDB" id="4896at10239"/>
<evidence type="ECO:0000313" key="1">
    <source>
        <dbReference type="EMBL" id="AIS92014.1"/>
    </source>
</evidence>
<reference evidence="1" key="2">
    <citation type="submission" date="2014-02" db="EMBL/GenBank/DDBJ databases">
        <authorList>
            <person name="Ardisson-Araujo D.M.P."/>
            <person name="Melo F.L."/>
            <person name="Andrade M.S."/>
            <person name="Sihler W."/>
            <person name="Bao S.N."/>
            <person name="Ribeiro B.M."/>
            <person name="Souza M.L."/>
        </authorList>
    </citation>
    <scope>NUCLEOTIDE SEQUENCE</scope>
    <source>
        <strain evidence="1">S86</strain>
    </source>
</reference>
<protein>
    <submittedName>
        <fullName evidence="1">p49</fullName>
    </submittedName>
</protein>
<dbReference type="EMBL" id="KX859082">
    <property type="protein sequence ID" value="ARX71743.1"/>
    <property type="molecule type" value="Genomic_DNA"/>
</dbReference>
<reference evidence="2" key="3">
    <citation type="submission" date="2016-09" db="EMBL/GenBank/DDBJ databases">
        <title>Genome-wide Diversity of Wild Populations of Erinnyis ello granulovirus (ErelGV).</title>
        <authorList>
            <person name="Brito A.F."/>
            <person name="Melo F.L."/>
            <person name="Ardisson-Araujo D.M.P."/>
            <person name="Sihler W."/>
            <person name="Souza M.L."/>
            <person name="Ribeiro B.M."/>
        </authorList>
    </citation>
    <scope>NUCLEOTIDE SEQUENCE</scope>
    <source>
        <strain evidence="5">ErelGV-00</strain>
        <strain evidence="2">ErelGV-94</strain>
        <strain evidence="3">ErelGV-98</strain>
        <strain evidence="4">ErelGV-99</strain>
    </source>
</reference>
<dbReference type="EMBL" id="KX859080">
    <property type="protein sequence ID" value="ARX71483.1"/>
    <property type="molecule type" value="Genomic_DNA"/>
</dbReference>
<evidence type="ECO:0000313" key="3">
    <source>
        <dbReference type="EMBL" id="ARX71483.1"/>
    </source>
</evidence>
<reference evidence="1 6" key="1">
    <citation type="journal article" date="2014" name="BMC Genomics">
        <title>Genome sequence of Erinnyis ello granulovirus (ErelGV), a natural cassava hornworm pesticide and the first sequenced sphingid-infecting betabaculovirus.</title>
        <authorList>
            <person name="Ardisson-Araujo D.M."/>
            <person name="de Melo F.L."/>
            <person name="Andrade M.D."/>
            <person name="Sihler W."/>
            <person name="Bao S.N."/>
            <person name="Ribeiro B.M."/>
            <person name="de Souza M.L."/>
        </authorList>
    </citation>
    <scope>NUCLEOTIDE SEQUENCE [LARGE SCALE GENOMIC DNA]</scope>
    <source>
        <strain evidence="1">S86</strain>
    </source>
</reference>
<evidence type="ECO:0000313" key="2">
    <source>
        <dbReference type="EMBL" id="ARX71353.1"/>
    </source>
</evidence>
<keyword evidence="6" id="KW-1185">Reference proteome</keyword>
<dbReference type="InterPro" id="IPR006997">
    <property type="entry name" value="Baculo_Y142"/>
</dbReference>
<sequence length="459" mass="53086">MNGTGDENLPLAFIHLYFDLDTRYPEIDAYIDNEANQPRIIDYLNEIGLNFIVGEAKAETFTHVMPQFKFVCDRDYNLEIVKFDYGSVYLKKGSVVFATNLFVTNPGDALSYLLKLLQSSDNSSFNTTQTHVGEKYCVYNGSEGVVFGRAYLDWLGMKVCNGKPYTVNNSAYRLYILGEETAKVLVENRIDLNNVSFKGELKNYYKGTPLRRTQNERYVITDKTVTTNNYDVVFDMFEDEFAANKINHINFVQRDYIFDGKFPPEVLIELQKYWISDTSVYKKVNKFTKSPVLDLVNGIVIDRYAPNSYRKMMVNVDKYELPHNNTPQQVEHLFVPKDIIQFKHTLNAGFVPNLGVVILATHVFFGTRITLEFTPHTDLVSLVKNKIDIRDDTVLYHVGGSYYLEETFFNANDVSIYILVRIDDDLIVRHNLIRTSRKLAELKHNWVLNTILNLFVRKQ</sequence>
<dbReference type="RefSeq" id="YP_009091853.1">
    <property type="nucleotide sequence ID" value="NC_025257.1"/>
</dbReference>
<dbReference type="Pfam" id="PF04913">
    <property type="entry name" value="Baculo_Y142"/>
    <property type="match status" value="1"/>
</dbReference>
<name>A0A097DAG1_9BBAC</name>
<dbReference type="EMBL" id="KX859079">
    <property type="protein sequence ID" value="ARX71353.1"/>
    <property type="molecule type" value="Genomic_DNA"/>
</dbReference>
<dbReference type="Proteomes" id="UP000201628">
    <property type="component" value="Segment"/>
</dbReference>
<dbReference type="EMBL" id="KJ406702">
    <property type="protein sequence ID" value="AIS92014.1"/>
    <property type="molecule type" value="Genomic_DNA"/>
</dbReference>
<evidence type="ECO:0000313" key="5">
    <source>
        <dbReference type="EMBL" id="ARX71743.1"/>
    </source>
</evidence>
<accession>A0A097DAG1</accession>
<dbReference type="KEGG" id="vg:20712719"/>
<evidence type="ECO:0000313" key="6">
    <source>
        <dbReference type="Proteomes" id="UP000201628"/>
    </source>
</evidence>
<evidence type="ECO:0000313" key="4">
    <source>
        <dbReference type="EMBL" id="ARX71613.1"/>
    </source>
</evidence>
<organism evidence="1 6">
    <name type="scientific">Erinnyis ello granulovirus</name>
    <dbReference type="NCBI Taxonomy" id="307444"/>
    <lineage>
        <taxon>Viruses</taxon>
        <taxon>Viruses incertae sedis</taxon>
        <taxon>Naldaviricetes</taxon>
        <taxon>Lefavirales</taxon>
        <taxon>Baculoviridae</taxon>
        <taxon>Betabaculovirus</taxon>
        <taxon>Betabaculovirus erellonis</taxon>
    </lineage>
</organism>
<proteinExistence type="predicted"/>
<dbReference type="GeneID" id="20712719"/>